<dbReference type="EMBL" id="CP053661">
    <property type="protein sequence ID" value="QKD80992.1"/>
    <property type="molecule type" value="Genomic_DNA"/>
</dbReference>
<evidence type="ECO:0000313" key="3">
    <source>
        <dbReference type="Proteomes" id="UP000505210"/>
    </source>
</evidence>
<organism evidence="2 3">
    <name type="scientific">Thermoleptolyngbya sichuanensis A183</name>
    <dbReference type="NCBI Taxonomy" id="2737172"/>
    <lineage>
        <taxon>Bacteria</taxon>
        <taxon>Bacillati</taxon>
        <taxon>Cyanobacteriota</taxon>
        <taxon>Cyanophyceae</taxon>
        <taxon>Oculatellales</taxon>
        <taxon>Oculatellaceae</taxon>
        <taxon>Thermoleptolyngbya</taxon>
        <taxon>Thermoleptolyngbya sichuanensis</taxon>
    </lineage>
</organism>
<dbReference type="GO" id="GO:0004553">
    <property type="term" value="F:hydrolase activity, hydrolyzing O-glycosyl compounds"/>
    <property type="evidence" value="ECO:0007669"/>
    <property type="project" value="TreeGrafter"/>
</dbReference>
<dbReference type="PANTHER" id="PTHR16138:SF7">
    <property type="entry name" value="PALMITOYL-PROTEIN THIOESTERASE ABHD10, MITOCHONDRIAL"/>
    <property type="match status" value="1"/>
</dbReference>
<evidence type="ECO:0000256" key="1">
    <source>
        <dbReference type="ARBA" id="ARBA00022801"/>
    </source>
</evidence>
<dbReference type="InterPro" id="IPR029058">
    <property type="entry name" value="AB_hydrolase_fold"/>
</dbReference>
<keyword evidence="3" id="KW-1185">Reference proteome</keyword>
<dbReference type="InterPro" id="IPR052382">
    <property type="entry name" value="ABHD10_acyl-thioesterase"/>
</dbReference>
<dbReference type="Gene3D" id="3.40.50.1820">
    <property type="entry name" value="alpha/beta hydrolase"/>
    <property type="match status" value="1"/>
</dbReference>
<dbReference type="InterPro" id="IPR008886">
    <property type="entry name" value="UPF0227/Esterase_YqiA"/>
</dbReference>
<dbReference type="KEGG" id="theu:HPC62_01340"/>
<accession>A0A6M8B4R7</accession>
<dbReference type="AlphaFoldDB" id="A0A6M8B4R7"/>
<protein>
    <submittedName>
        <fullName evidence="2">Alpha/beta fold hydrolase</fullName>
    </submittedName>
</protein>
<dbReference type="Proteomes" id="UP000505210">
    <property type="component" value="Chromosome"/>
</dbReference>
<sequence length="224" mass="24900">MVFYCYLHGFASSPNSAKARDLGDRFRAAGLSLVIPDLNQNDFAHLTLSRQIAQVEALLPPPPEPVVLIGSSLGGLTAAWLGDLQSDPCGNRHPQVQKLVLLAPAFGFLDHWLPRLGTEQVAQWQETGFLSVYHYGDQAMRPLHYGFVSDAVMYDHSTLKRPVPTLILHGIRDDVIPVQSSRDYAATRPWVTLLELDSDHALTDQQDAIWQAVQTFCEIDLELS</sequence>
<dbReference type="Pfam" id="PF05728">
    <property type="entry name" value="UPF0227"/>
    <property type="match status" value="1"/>
</dbReference>
<evidence type="ECO:0000313" key="2">
    <source>
        <dbReference type="EMBL" id="QKD80992.1"/>
    </source>
</evidence>
<dbReference type="PANTHER" id="PTHR16138">
    <property type="entry name" value="MYCOPHENOLIC ACID ACYL-GLUCURONIDE ESTERASE, MITOCHONDRIAL"/>
    <property type="match status" value="1"/>
</dbReference>
<name>A0A6M8B4R7_9CYAN</name>
<proteinExistence type="predicted"/>
<dbReference type="SUPFAM" id="SSF53474">
    <property type="entry name" value="alpha/beta-Hydrolases"/>
    <property type="match status" value="1"/>
</dbReference>
<keyword evidence="1 2" id="KW-0378">Hydrolase</keyword>
<dbReference type="RefSeq" id="WP_172353415.1">
    <property type="nucleotide sequence ID" value="NZ_CP053661.1"/>
</dbReference>
<reference evidence="2 3" key="1">
    <citation type="submission" date="2020-05" db="EMBL/GenBank/DDBJ databases">
        <title>Complete genome sequence of of a novel Thermoleptolyngbya strain isolated from hot springs of Ganzi, Sichuan China.</title>
        <authorList>
            <person name="Tang J."/>
            <person name="Daroch M."/>
            <person name="Li L."/>
            <person name="Waleron K."/>
            <person name="Waleron M."/>
            <person name="Waleron M."/>
        </authorList>
    </citation>
    <scope>NUCLEOTIDE SEQUENCE [LARGE SCALE GENOMIC DNA]</scope>
    <source>
        <strain evidence="2 3">PKUAC-SCTA183</strain>
    </source>
</reference>
<gene>
    <name evidence="2" type="ORF">HPC62_01340</name>
</gene>